<evidence type="ECO:0000313" key="2">
    <source>
        <dbReference type="Proteomes" id="UP000437562"/>
    </source>
</evidence>
<organism evidence="1 2">
    <name type="scientific">Bacillus mycoides</name>
    <dbReference type="NCBI Taxonomy" id="1405"/>
    <lineage>
        <taxon>Bacteria</taxon>
        <taxon>Bacillati</taxon>
        <taxon>Bacillota</taxon>
        <taxon>Bacilli</taxon>
        <taxon>Bacillales</taxon>
        <taxon>Bacillaceae</taxon>
        <taxon>Bacillus</taxon>
        <taxon>Bacillus cereus group</taxon>
    </lineage>
</organism>
<gene>
    <name evidence="1" type="ORF">BACI71_40375</name>
</gene>
<dbReference type="RefSeq" id="WP_159146554.1">
    <property type="nucleotide sequence ID" value="NZ_LR733376.1"/>
</dbReference>
<sequence>MITVKQAKEVLHDAGYQMESPAQQQSRKNYAIKKSEMSEKRFAMQDVTNYETIRDQLTQGQKGVLLLLTTAMRVKKGGQLYKGQFERLTVEDVSNMIGKKAKQTFTILTELENLGAITKEKSGKHVYVNIVEGFYLCGFMEEKRPMVKIFKKRLQEVAGLLSLNEMGFLADVLSHIHWTTHILCSNPTEPDVSKLEVWRAKDIVELLGYSRNFVSATLRKFKRNGITMEIGTIIDVICLDPELVSRSAKEVTLLDIKEVARKIHLSSSNYRNANKK</sequence>
<proteinExistence type="predicted"/>
<protein>
    <submittedName>
        <fullName evidence="1">Uncharacterized protein</fullName>
    </submittedName>
</protein>
<dbReference type="Proteomes" id="UP000437562">
    <property type="component" value="Unassembled WGS sequence"/>
</dbReference>
<dbReference type="EMBL" id="CABWMC010000029">
    <property type="protein sequence ID" value="VXC60451.1"/>
    <property type="molecule type" value="Genomic_DNA"/>
</dbReference>
<accession>A0A654A0W0</accession>
<reference evidence="1 2" key="1">
    <citation type="submission" date="2019-10" db="EMBL/GenBank/DDBJ databases">
        <authorList>
            <person name="Karimi E."/>
        </authorList>
    </citation>
    <scope>NUCLEOTIDE SEQUENCE [LARGE SCALE GENOMIC DNA]</scope>
    <source>
        <strain evidence="1">Bacillus sp. 71</strain>
    </source>
</reference>
<dbReference type="AlphaFoldDB" id="A0A654A0W0"/>
<name>A0A654A0W0_BACMY</name>
<evidence type="ECO:0000313" key="1">
    <source>
        <dbReference type="EMBL" id="VXC60451.1"/>
    </source>
</evidence>